<reference evidence="4" key="2">
    <citation type="submission" date="2015-01" db="EMBL/GenBank/DDBJ databases">
        <title>Evolutionary Origins and Diversification of the Mycorrhizal Mutualists.</title>
        <authorList>
            <consortium name="DOE Joint Genome Institute"/>
            <consortium name="Mycorrhizal Genomics Consortium"/>
            <person name="Kohler A."/>
            <person name="Kuo A."/>
            <person name="Nagy L.G."/>
            <person name="Floudas D."/>
            <person name="Copeland A."/>
            <person name="Barry K.W."/>
            <person name="Cichocki N."/>
            <person name="Veneault-Fourrey C."/>
            <person name="LaButti K."/>
            <person name="Lindquist E.A."/>
            <person name="Lipzen A."/>
            <person name="Lundell T."/>
            <person name="Morin E."/>
            <person name="Murat C."/>
            <person name="Riley R."/>
            <person name="Ohm R."/>
            <person name="Sun H."/>
            <person name="Tunlid A."/>
            <person name="Henrissat B."/>
            <person name="Grigoriev I.V."/>
            <person name="Hibbett D.S."/>
            <person name="Martin F."/>
        </authorList>
    </citation>
    <scope>NUCLEOTIDE SEQUENCE [LARGE SCALE GENOMIC DNA]</scope>
    <source>
        <strain evidence="4">Zn</strain>
    </source>
</reference>
<dbReference type="Pfam" id="PF11807">
    <property type="entry name" value="UstYa"/>
    <property type="match status" value="1"/>
</dbReference>
<dbReference type="Proteomes" id="UP000054321">
    <property type="component" value="Unassembled WGS sequence"/>
</dbReference>
<protein>
    <recommendedName>
        <fullName evidence="5">Tat pathway signal sequence</fullName>
    </recommendedName>
</protein>
<dbReference type="AlphaFoldDB" id="A0A0C3GV44"/>
<keyword evidence="4" id="KW-1185">Reference proteome</keyword>
<evidence type="ECO:0000313" key="3">
    <source>
        <dbReference type="EMBL" id="KIM94161.1"/>
    </source>
</evidence>
<dbReference type="HOGENOM" id="CLU_042941_0_0_1"/>
<dbReference type="InterPro" id="IPR021765">
    <property type="entry name" value="UstYa-like"/>
</dbReference>
<dbReference type="EMBL" id="KN832891">
    <property type="protein sequence ID" value="KIM94161.1"/>
    <property type="molecule type" value="Genomic_DNA"/>
</dbReference>
<dbReference type="OrthoDB" id="3687641at2759"/>
<sequence>MDPYDEPYSVKALFDEASSDASSSETLLGSRKPARHYYGLFFAFNIILFSLSAMLFLVSGYRLMELRDPLDNGVLRRSSEHSPIFDQVHIPFVEISRNGSFITPPHPSIYRQDPSPEVDAAWNRLANINTVPMSSEDVRKLGVDPLTTARYPAEFGFGDDAHIGRLDVFHQIHCLDNIRKEIYFDHYYGGRFINDIPTPSHRAHVTHCLEIVLQALTCSASVEPILHYWVDIQQMPFPNFSDKHMCRDFDTILRWQEEKSVDMAYFKSTVRRPDNVQIHHMSQAYKDALALNQVAPNTPESS</sequence>
<name>A0A0C3GV44_OIDMZ</name>
<evidence type="ECO:0000256" key="1">
    <source>
        <dbReference type="ARBA" id="ARBA00035112"/>
    </source>
</evidence>
<comment type="similarity">
    <text evidence="1">Belongs to the ustYa family.</text>
</comment>
<accession>A0A0C3GV44</accession>
<dbReference type="InParanoid" id="A0A0C3GV44"/>
<keyword evidence="2" id="KW-0472">Membrane</keyword>
<dbReference type="GO" id="GO:0043386">
    <property type="term" value="P:mycotoxin biosynthetic process"/>
    <property type="evidence" value="ECO:0007669"/>
    <property type="project" value="InterPro"/>
</dbReference>
<keyword evidence="2" id="KW-1133">Transmembrane helix</keyword>
<reference evidence="3 4" key="1">
    <citation type="submission" date="2014-04" db="EMBL/GenBank/DDBJ databases">
        <authorList>
            <consortium name="DOE Joint Genome Institute"/>
            <person name="Kuo A."/>
            <person name="Martino E."/>
            <person name="Perotto S."/>
            <person name="Kohler A."/>
            <person name="Nagy L.G."/>
            <person name="Floudas D."/>
            <person name="Copeland A."/>
            <person name="Barry K.W."/>
            <person name="Cichocki N."/>
            <person name="Veneault-Fourrey C."/>
            <person name="LaButti K."/>
            <person name="Lindquist E.A."/>
            <person name="Lipzen A."/>
            <person name="Lundell T."/>
            <person name="Morin E."/>
            <person name="Murat C."/>
            <person name="Sun H."/>
            <person name="Tunlid A."/>
            <person name="Henrissat B."/>
            <person name="Grigoriev I.V."/>
            <person name="Hibbett D.S."/>
            <person name="Martin F."/>
            <person name="Nordberg H.P."/>
            <person name="Cantor M.N."/>
            <person name="Hua S.X."/>
        </authorList>
    </citation>
    <scope>NUCLEOTIDE SEQUENCE [LARGE SCALE GENOMIC DNA]</scope>
    <source>
        <strain evidence="3 4">Zn</strain>
    </source>
</reference>
<dbReference type="PANTHER" id="PTHR33365">
    <property type="entry name" value="YALI0B05434P"/>
    <property type="match status" value="1"/>
</dbReference>
<feature type="transmembrane region" description="Helical" evidence="2">
    <location>
        <begin position="37"/>
        <end position="58"/>
    </location>
</feature>
<dbReference type="STRING" id="913774.A0A0C3GV44"/>
<evidence type="ECO:0000313" key="4">
    <source>
        <dbReference type="Proteomes" id="UP000054321"/>
    </source>
</evidence>
<organism evidence="3 4">
    <name type="scientific">Oidiodendron maius (strain Zn)</name>
    <dbReference type="NCBI Taxonomy" id="913774"/>
    <lineage>
        <taxon>Eukaryota</taxon>
        <taxon>Fungi</taxon>
        <taxon>Dikarya</taxon>
        <taxon>Ascomycota</taxon>
        <taxon>Pezizomycotina</taxon>
        <taxon>Leotiomycetes</taxon>
        <taxon>Leotiomycetes incertae sedis</taxon>
        <taxon>Myxotrichaceae</taxon>
        <taxon>Oidiodendron</taxon>
    </lineage>
</organism>
<dbReference type="PANTHER" id="PTHR33365:SF14">
    <property type="entry name" value="TAT PATHWAY SIGNAL SEQUENCE"/>
    <property type="match status" value="1"/>
</dbReference>
<evidence type="ECO:0008006" key="5">
    <source>
        <dbReference type="Google" id="ProtNLM"/>
    </source>
</evidence>
<keyword evidence="2" id="KW-0812">Transmembrane</keyword>
<gene>
    <name evidence="3" type="ORF">OIDMADRAFT_136774</name>
</gene>
<evidence type="ECO:0000256" key="2">
    <source>
        <dbReference type="SAM" id="Phobius"/>
    </source>
</evidence>
<proteinExistence type="inferred from homology"/>